<evidence type="ECO:0000256" key="4">
    <source>
        <dbReference type="SAM" id="Phobius"/>
    </source>
</evidence>
<keyword evidence="4" id="KW-1133">Transmembrane helix</keyword>
<keyword evidence="1" id="KW-0805">Transcription regulation</keyword>
<dbReference type="SMART" id="SM00342">
    <property type="entry name" value="HTH_ARAC"/>
    <property type="match status" value="1"/>
</dbReference>
<feature type="transmembrane region" description="Helical" evidence="4">
    <location>
        <begin position="200"/>
        <end position="222"/>
    </location>
</feature>
<keyword evidence="2" id="KW-0238">DNA-binding</keyword>
<gene>
    <name evidence="6" type="ORF">SAMN05421820_115107</name>
</gene>
<sequence length="416" mass="47817">MFVLSKKKELYLVTYSLSIMTLSLFFASISCFFLLLFSLHLFCAKRGIRLLNYLLALLFFSKFGQVLIALLMYSDQKAIYPAIYQLFTPLSYIAPACFYLYTTNFIPGNQQLSKGQWLHFIPVVFAFAHLFSDVPINWTLIANQIAENGQLFSTERTGLFPAVFFILVKPGLVIIYLALTWYAVLKSKVLDKNAKHPGRNWLLLFLKGGTFFQLTGFLPLVFQNLNLNLNMNLPDRHASFLLLNSIAFLMIITYVLNHPRLFYGYLFVSVNLDMGQTDIGKEIRREVPTVTNTIKKVSLLPDQLINYSNAMKEVMETKKPYLLESFQIVDLAGALNIPVHHCSFVLNNLIGKNFRDWINEYRINSFLEQYPLKAQRMTIESIAHECGFKSVATFYNAFKKETGIMPTVYFSQKKVS</sequence>
<accession>A0A1H0JXJ8</accession>
<evidence type="ECO:0000256" key="2">
    <source>
        <dbReference type="ARBA" id="ARBA00023125"/>
    </source>
</evidence>
<feature type="domain" description="HTH araC/xylS-type" evidence="5">
    <location>
        <begin position="312"/>
        <end position="412"/>
    </location>
</feature>
<feature type="transmembrane region" description="Helical" evidence="4">
    <location>
        <begin position="79"/>
        <end position="101"/>
    </location>
</feature>
<keyword evidence="3" id="KW-0804">Transcription</keyword>
<name>A0A1H0JXJ8_9SPHI</name>
<keyword evidence="4" id="KW-0812">Transmembrane</keyword>
<evidence type="ECO:0000313" key="7">
    <source>
        <dbReference type="Proteomes" id="UP000183200"/>
    </source>
</evidence>
<dbReference type="InterPro" id="IPR009057">
    <property type="entry name" value="Homeodomain-like_sf"/>
</dbReference>
<evidence type="ECO:0000256" key="1">
    <source>
        <dbReference type="ARBA" id="ARBA00023015"/>
    </source>
</evidence>
<proteinExistence type="predicted"/>
<keyword evidence="7" id="KW-1185">Reference proteome</keyword>
<dbReference type="PANTHER" id="PTHR43280">
    <property type="entry name" value="ARAC-FAMILY TRANSCRIPTIONAL REGULATOR"/>
    <property type="match status" value="1"/>
</dbReference>
<dbReference type="EMBL" id="FNGY01000015">
    <property type="protein sequence ID" value="SDO48364.1"/>
    <property type="molecule type" value="Genomic_DNA"/>
</dbReference>
<dbReference type="PROSITE" id="PS01124">
    <property type="entry name" value="HTH_ARAC_FAMILY_2"/>
    <property type="match status" value="1"/>
</dbReference>
<dbReference type="PROSITE" id="PS51257">
    <property type="entry name" value="PROKAR_LIPOPROTEIN"/>
    <property type="match status" value="1"/>
</dbReference>
<dbReference type="Proteomes" id="UP000183200">
    <property type="component" value="Unassembled WGS sequence"/>
</dbReference>
<dbReference type="InterPro" id="IPR018060">
    <property type="entry name" value="HTH_AraC"/>
</dbReference>
<organism evidence="6 7">
    <name type="scientific">Pedobacter steynii</name>
    <dbReference type="NCBI Taxonomy" id="430522"/>
    <lineage>
        <taxon>Bacteria</taxon>
        <taxon>Pseudomonadati</taxon>
        <taxon>Bacteroidota</taxon>
        <taxon>Sphingobacteriia</taxon>
        <taxon>Sphingobacteriales</taxon>
        <taxon>Sphingobacteriaceae</taxon>
        <taxon>Pedobacter</taxon>
    </lineage>
</organism>
<dbReference type="SUPFAM" id="SSF46689">
    <property type="entry name" value="Homeodomain-like"/>
    <property type="match status" value="1"/>
</dbReference>
<feature type="transmembrane region" description="Helical" evidence="4">
    <location>
        <begin position="50"/>
        <end position="73"/>
    </location>
</feature>
<dbReference type="GO" id="GO:0043565">
    <property type="term" value="F:sequence-specific DNA binding"/>
    <property type="evidence" value="ECO:0007669"/>
    <property type="project" value="InterPro"/>
</dbReference>
<dbReference type="Pfam" id="PF12833">
    <property type="entry name" value="HTH_18"/>
    <property type="match status" value="1"/>
</dbReference>
<evidence type="ECO:0000256" key="3">
    <source>
        <dbReference type="ARBA" id="ARBA00023163"/>
    </source>
</evidence>
<dbReference type="GO" id="GO:0003700">
    <property type="term" value="F:DNA-binding transcription factor activity"/>
    <property type="evidence" value="ECO:0007669"/>
    <property type="project" value="InterPro"/>
</dbReference>
<evidence type="ECO:0000313" key="6">
    <source>
        <dbReference type="EMBL" id="SDO48364.1"/>
    </source>
</evidence>
<feature type="transmembrane region" description="Helical" evidence="4">
    <location>
        <begin position="117"/>
        <end position="138"/>
    </location>
</feature>
<dbReference type="PANTHER" id="PTHR43280:SF29">
    <property type="entry name" value="ARAC-FAMILY TRANSCRIPTIONAL REGULATOR"/>
    <property type="match status" value="1"/>
</dbReference>
<evidence type="ECO:0000259" key="5">
    <source>
        <dbReference type="PROSITE" id="PS01124"/>
    </source>
</evidence>
<reference evidence="7" key="1">
    <citation type="submission" date="2016-10" db="EMBL/GenBank/DDBJ databases">
        <authorList>
            <person name="Varghese N."/>
            <person name="Submissions S."/>
        </authorList>
    </citation>
    <scope>NUCLEOTIDE SEQUENCE [LARGE SCALE GENOMIC DNA]</scope>
    <source>
        <strain evidence="7">DSM 19110</strain>
    </source>
</reference>
<feature type="transmembrane region" description="Helical" evidence="4">
    <location>
        <begin position="12"/>
        <end position="38"/>
    </location>
</feature>
<dbReference type="AlphaFoldDB" id="A0A1H0JXJ8"/>
<keyword evidence="4" id="KW-0472">Membrane</keyword>
<protein>
    <submittedName>
        <fullName evidence="6">Helix-turn-helix domain-containing protein</fullName>
    </submittedName>
</protein>
<feature type="transmembrane region" description="Helical" evidence="4">
    <location>
        <begin position="237"/>
        <end position="256"/>
    </location>
</feature>
<feature type="transmembrane region" description="Helical" evidence="4">
    <location>
        <begin position="158"/>
        <end position="179"/>
    </location>
</feature>
<dbReference type="Gene3D" id="1.10.10.60">
    <property type="entry name" value="Homeodomain-like"/>
    <property type="match status" value="1"/>
</dbReference>